<sequence>MSTPDTKNIVNGINIEQSFVIQKQISEDRSGNMAKPKYQTTVVWDSGYHTTANVTDGQTIIGDEPPRYGGEGMGISPQDLLLTAVGHCLAASYIGGLSAARINVESLRLHVSGRVNFGVAYAVETGNPGFEDINVVVEIQTDAPQEKVTALLEKLRATAPIPDTIMRPVPVNIEIHHQSK</sequence>
<reference evidence="1 2" key="1">
    <citation type="submission" date="2016-10" db="EMBL/GenBank/DDBJ databases">
        <authorList>
            <person name="de Groot N.N."/>
        </authorList>
    </citation>
    <scope>NUCLEOTIDE SEQUENCE [LARGE SCALE GENOMIC DNA]</scope>
    <source>
        <strain evidence="1 2">Nm24</strain>
    </source>
</reference>
<accession>A0A1I7H633</accession>
<dbReference type="Proteomes" id="UP000183926">
    <property type="component" value="Unassembled WGS sequence"/>
</dbReference>
<gene>
    <name evidence="1" type="ORF">SAMN05216339_10488</name>
</gene>
<dbReference type="PANTHER" id="PTHR35368">
    <property type="entry name" value="HYDROPEROXIDE REDUCTASE"/>
    <property type="match status" value="1"/>
</dbReference>
<evidence type="ECO:0000313" key="2">
    <source>
        <dbReference type="Proteomes" id="UP000183926"/>
    </source>
</evidence>
<dbReference type="PANTHER" id="PTHR35368:SF1">
    <property type="entry name" value="HYDROPEROXIDE REDUCTASE"/>
    <property type="match status" value="1"/>
</dbReference>
<dbReference type="InterPro" id="IPR036102">
    <property type="entry name" value="OsmC/Ohrsf"/>
</dbReference>
<dbReference type="AlphaFoldDB" id="A0A1I7H633"/>
<protein>
    <submittedName>
        <fullName evidence="1">Uncharacterized OsmC-related protein</fullName>
    </submittedName>
</protein>
<dbReference type="RefSeq" id="WP_074927982.1">
    <property type="nucleotide sequence ID" value="NZ_FPBL01000004.1"/>
</dbReference>
<organism evidence="1 2">
    <name type="scientific">Nitrosomonas eutropha</name>
    <dbReference type="NCBI Taxonomy" id="916"/>
    <lineage>
        <taxon>Bacteria</taxon>
        <taxon>Pseudomonadati</taxon>
        <taxon>Pseudomonadota</taxon>
        <taxon>Betaproteobacteria</taxon>
        <taxon>Nitrosomonadales</taxon>
        <taxon>Nitrosomonadaceae</taxon>
        <taxon>Nitrosomonas</taxon>
    </lineage>
</organism>
<dbReference type="Gene3D" id="3.30.300.20">
    <property type="match status" value="1"/>
</dbReference>
<dbReference type="OrthoDB" id="7065654at2"/>
<proteinExistence type="predicted"/>
<dbReference type="SUPFAM" id="SSF82784">
    <property type="entry name" value="OsmC-like"/>
    <property type="match status" value="1"/>
</dbReference>
<dbReference type="EMBL" id="FPBL01000004">
    <property type="protein sequence ID" value="SFU56132.1"/>
    <property type="molecule type" value="Genomic_DNA"/>
</dbReference>
<dbReference type="InterPro" id="IPR052924">
    <property type="entry name" value="OsmC/Ohr_hydroprdx_reductase"/>
</dbReference>
<evidence type="ECO:0000313" key="1">
    <source>
        <dbReference type="EMBL" id="SFU56132.1"/>
    </source>
</evidence>
<name>A0A1I7H633_9PROT</name>
<dbReference type="InterPro" id="IPR003718">
    <property type="entry name" value="OsmC/Ohr_fam"/>
</dbReference>
<dbReference type="Pfam" id="PF02566">
    <property type="entry name" value="OsmC"/>
    <property type="match status" value="1"/>
</dbReference>
<dbReference type="InterPro" id="IPR015946">
    <property type="entry name" value="KH_dom-like_a/b"/>
</dbReference>